<feature type="compositionally biased region" description="Basic residues" evidence="1">
    <location>
        <begin position="17"/>
        <end position="26"/>
    </location>
</feature>
<proteinExistence type="predicted"/>
<name>A0A8S9X648_APOLU</name>
<dbReference type="AlphaFoldDB" id="A0A8S9X648"/>
<reference evidence="2" key="1">
    <citation type="journal article" date="2021" name="Mol. Ecol. Resour.">
        <title>Apolygus lucorum genome provides insights into omnivorousness and mesophyll feeding.</title>
        <authorList>
            <person name="Liu Y."/>
            <person name="Liu H."/>
            <person name="Wang H."/>
            <person name="Huang T."/>
            <person name="Liu B."/>
            <person name="Yang B."/>
            <person name="Yin L."/>
            <person name="Li B."/>
            <person name="Zhang Y."/>
            <person name="Zhang S."/>
            <person name="Jiang F."/>
            <person name="Zhang X."/>
            <person name="Ren Y."/>
            <person name="Wang B."/>
            <person name="Wang S."/>
            <person name="Lu Y."/>
            <person name="Wu K."/>
            <person name="Fan W."/>
            <person name="Wang G."/>
        </authorList>
    </citation>
    <scope>NUCLEOTIDE SEQUENCE</scope>
    <source>
        <strain evidence="2">12Hb</strain>
    </source>
</reference>
<protein>
    <submittedName>
        <fullName evidence="2">Uncharacterized protein</fullName>
    </submittedName>
</protein>
<feature type="region of interest" description="Disordered" evidence="1">
    <location>
        <begin position="17"/>
        <end position="42"/>
    </location>
</feature>
<evidence type="ECO:0000313" key="3">
    <source>
        <dbReference type="Proteomes" id="UP000466442"/>
    </source>
</evidence>
<dbReference type="EMBL" id="WIXP02000010">
    <property type="protein sequence ID" value="KAF6203546.1"/>
    <property type="molecule type" value="Genomic_DNA"/>
</dbReference>
<accession>A0A8S9X648</accession>
<dbReference type="Proteomes" id="UP000466442">
    <property type="component" value="Unassembled WGS sequence"/>
</dbReference>
<evidence type="ECO:0000256" key="1">
    <source>
        <dbReference type="SAM" id="MobiDB-lite"/>
    </source>
</evidence>
<comment type="caution">
    <text evidence="2">The sequence shown here is derived from an EMBL/GenBank/DDBJ whole genome shotgun (WGS) entry which is preliminary data.</text>
</comment>
<organism evidence="2 3">
    <name type="scientific">Apolygus lucorum</name>
    <name type="common">Small green plant bug</name>
    <name type="synonym">Lygocoris lucorum</name>
    <dbReference type="NCBI Taxonomy" id="248454"/>
    <lineage>
        <taxon>Eukaryota</taxon>
        <taxon>Metazoa</taxon>
        <taxon>Ecdysozoa</taxon>
        <taxon>Arthropoda</taxon>
        <taxon>Hexapoda</taxon>
        <taxon>Insecta</taxon>
        <taxon>Pterygota</taxon>
        <taxon>Neoptera</taxon>
        <taxon>Paraneoptera</taxon>
        <taxon>Hemiptera</taxon>
        <taxon>Heteroptera</taxon>
        <taxon>Panheteroptera</taxon>
        <taxon>Cimicomorpha</taxon>
        <taxon>Miridae</taxon>
        <taxon>Mirini</taxon>
        <taxon>Apolygus</taxon>
    </lineage>
</organism>
<gene>
    <name evidence="2" type="ORF">GE061_001878</name>
</gene>
<sequence>MVEQVAGVIWRKRMHRRLQKGRKTDKRRAFSTQQPYSERSGHVLMEVMPPLPMPTRCSVPTREPMVGYWAGRGPLGPGSPPELTPMALCP</sequence>
<evidence type="ECO:0000313" key="2">
    <source>
        <dbReference type="EMBL" id="KAF6203546.1"/>
    </source>
</evidence>
<keyword evidence="3" id="KW-1185">Reference proteome</keyword>